<dbReference type="SUPFAM" id="SSF56935">
    <property type="entry name" value="Porins"/>
    <property type="match status" value="1"/>
</dbReference>
<name>A0A7Y2EAC2_UNCEI</name>
<dbReference type="InterPro" id="IPR005017">
    <property type="entry name" value="OMPP1/FadL/TodX"/>
</dbReference>
<evidence type="ECO:0000256" key="5">
    <source>
        <dbReference type="ARBA" id="ARBA00022729"/>
    </source>
</evidence>
<evidence type="ECO:0000256" key="3">
    <source>
        <dbReference type="ARBA" id="ARBA00022452"/>
    </source>
</evidence>
<keyword evidence="6" id="KW-0472">Membrane</keyword>
<organism evidence="9 10">
    <name type="scientific">Eiseniibacteriota bacterium</name>
    <dbReference type="NCBI Taxonomy" id="2212470"/>
    <lineage>
        <taxon>Bacteria</taxon>
        <taxon>Candidatus Eiseniibacteriota</taxon>
    </lineage>
</organism>
<keyword evidence="7" id="KW-0998">Cell outer membrane</keyword>
<feature type="chain" id="PRO_5030766746" description="Aromatic hydrocarbon degradation protein" evidence="8">
    <location>
        <begin position="25"/>
        <end position="481"/>
    </location>
</feature>
<dbReference type="AlphaFoldDB" id="A0A7Y2EAC2"/>
<evidence type="ECO:0000256" key="6">
    <source>
        <dbReference type="ARBA" id="ARBA00023136"/>
    </source>
</evidence>
<feature type="signal peptide" evidence="8">
    <location>
        <begin position="1"/>
        <end position="24"/>
    </location>
</feature>
<sequence>MRSFMTTLLLALCLAGLGVSPTQAQLTGSDTPVELLETSPFGMGARAMGMGQAFIAVGDDLSGIAYNPATISQIRRMEFNLGLTHDNTKHGLRRSGFFETERSDTRIEQIAVAYPHPVYRGALVWGFGFHRMADLTQDIFSRGVVDPNTATEEIEDVVQTGAVNAWTGAAAIELTENLSVGASLSYLSGSRDEDLVLARGIDDPDAGGCPGLAPDEYGLFYGCGDPSEESLYKSVVRREATLDGFTGAVGVLAKFENGVRLGGKIDLPKWMRYQGTTRSSLENYLFTEESDASLFEDDITLPLSVGAGASWAKNGLTLAADLTWTDWSQTDFEGDILVPSPSGREFAYRSVAKINLGAEYFFADFPVQVRGGFFTEPLPYKLIAADGVSSIDPGADNVLGTEDDISSFGRFYPEADIVSDRKFVTLGAGIFIHDRFIVDVAFVTGNWERRTEDGFDAPSGFPTIEEVTQNRLFLTSTLRFD</sequence>
<comment type="caution">
    <text evidence="9">The sequence shown here is derived from an EMBL/GenBank/DDBJ whole genome shotgun (WGS) entry which is preliminary data.</text>
</comment>
<evidence type="ECO:0000256" key="4">
    <source>
        <dbReference type="ARBA" id="ARBA00022692"/>
    </source>
</evidence>
<evidence type="ECO:0000256" key="8">
    <source>
        <dbReference type="SAM" id="SignalP"/>
    </source>
</evidence>
<comment type="subcellular location">
    <subcellularLocation>
        <location evidence="1">Cell outer membrane</location>
        <topology evidence="1">Multi-pass membrane protein</topology>
    </subcellularLocation>
</comment>
<evidence type="ECO:0000313" key="9">
    <source>
        <dbReference type="EMBL" id="NNF06300.1"/>
    </source>
</evidence>
<accession>A0A7Y2EAC2</accession>
<keyword evidence="4" id="KW-0812">Transmembrane</keyword>
<evidence type="ECO:0000256" key="2">
    <source>
        <dbReference type="ARBA" id="ARBA00008163"/>
    </source>
</evidence>
<dbReference type="GO" id="GO:0015483">
    <property type="term" value="F:long-chain fatty acid transporting porin activity"/>
    <property type="evidence" value="ECO:0007669"/>
    <property type="project" value="TreeGrafter"/>
</dbReference>
<dbReference type="PANTHER" id="PTHR35093:SF8">
    <property type="entry name" value="OUTER MEMBRANE PROTEIN NMB0088-RELATED"/>
    <property type="match status" value="1"/>
</dbReference>
<proteinExistence type="inferred from homology"/>
<dbReference type="EMBL" id="JABDJR010000227">
    <property type="protein sequence ID" value="NNF06300.1"/>
    <property type="molecule type" value="Genomic_DNA"/>
</dbReference>
<keyword evidence="3" id="KW-1134">Transmembrane beta strand</keyword>
<reference evidence="9 10" key="1">
    <citation type="submission" date="2020-03" db="EMBL/GenBank/DDBJ databases">
        <title>Metabolic flexibility allows generalist bacteria to become dominant in a frequently disturbed ecosystem.</title>
        <authorList>
            <person name="Chen Y.-J."/>
            <person name="Leung P.M."/>
            <person name="Bay S.K."/>
            <person name="Hugenholtz P."/>
            <person name="Kessler A.J."/>
            <person name="Shelley G."/>
            <person name="Waite D.W."/>
            <person name="Cook P.L."/>
            <person name="Greening C."/>
        </authorList>
    </citation>
    <scope>NUCLEOTIDE SEQUENCE [LARGE SCALE GENOMIC DNA]</scope>
    <source>
        <strain evidence="9">SS_bin_28</strain>
    </source>
</reference>
<dbReference type="Proteomes" id="UP000547674">
    <property type="component" value="Unassembled WGS sequence"/>
</dbReference>
<gene>
    <name evidence="9" type="ORF">HKN21_06040</name>
</gene>
<dbReference type="PANTHER" id="PTHR35093">
    <property type="entry name" value="OUTER MEMBRANE PROTEIN NMB0088-RELATED"/>
    <property type="match status" value="1"/>
</dbReference>
<dbReference type="GO" id="GO:0009279">
    <property type="term" value="C:cell outer membrane"/>
    <property type="evidence" value="ECO:0007669"/>
    <property type="project" value="UniProtKB-SubCell"/>
</dbReference>
<dbReference type="Gene3D" id="2.40.160.60">
    <property type="entry name" value="Outer membrane protein transport protein (OMPP1/FadL/TodX)"/>
    <property type="match status" value="1"/>
</dbReference>
<evidence type="ECO:0008006" key="11">
    <source>
        <dbReference type="Google" id="ProtNLM"/>
    </source>
</evidence>
<evidence type="ECO:0000313" key="10">
    <source>
        <dbReference type="Proteomes" id="UP000547674"/>
    </source>
</evidence>
<evidence type="ECO:0000256" key="1">
    <source>
        <dbReference type="ARBA" id="ARBA00004571"/>
    </source>
</evidence>
<evidence type="ECO:0000256" key="7">
    <source>
        <dbReference type="ARBA" id="ARBA00023237"/>
    </source>
</evidence>
<comment type="similarity">
    <text evidence="2">Belongs to the OmpP1/FadL family.</text>
</comment>
<protein>
    <recommendedName>
        <fullName evidence="11">Aromatic hydrocarbon degradation protein</fullName>
    </recommendedName>
</protein>
<keyword evidence="5 8" id="KW-0732">Signal</keyword>